<feature type="compositionally biased region" description="Low complexity" evidence="1">
    <location>
        <begin position="157"/>
        <end position="180"/>
    </location>
</feature>
<accession>A0A0L0EZA2</accession>
<evidence type="ECO:0000256" key="1">
    <source>
        <dbReference type="SAM" id="MobiDB-lite"/>
    </source>
</evidence>
<reference evidence="2 3" key="1">
    <citation type="submission" date="2011-02" db="EMBL/GenBank/DDBJ databases">
        <title>The Genome Sequence of Sphaeroforma arctica JP610.</title>
        <authorList>
            <consortium name="The Broad Institute Genome Sequencing Platform"/>
            <person name="Russ C."/>
            <person name="Cuomo C."/>
            <person name="Young S.K."/>
            <person name="Zeng Q."/>
            <person name="Gargeya S."/>
            <person name="Alvarado L."/>
            <person name="Berlin A."/>
            <person name="Chapman S.B."/>
            <person name="Chen Z."/>
            <person name="Freedman E."/>
            <person name="Gellesch M."/>
            <person name="Goldberg J."/>
            <person name="Griggs A."/>
            <person name="Gujja S."/>
            <person name="Heilman E."/>
            <person name="Heiman D."/>
            <person name="Howarth C."/>
            <person name="Mehta T."/>
            <person name="Neiman D."/>
            <person name="Pearson M."/>
            <person name="Roberts A."/>
            <person name="Saif S."/>
            <person name="Shea T."/>
            <person name="Shenoy N."/>
            <person name="Sisk P."/>
            <person name="Stolte C."/>
            <person name="Sykes S."/>
            <person name="White J."/>
            <person name="Yandava C."/>
            <person name="Burger G."/>
            <person name="Gray M.W."/>
            <person name="Holland P.W.H."/>
            <person name="King N."/>
            <person name="Lang F.B.F."/>
            <person name="Roger A.J."/>
            <person name="Ruiz-Trillo I."/>
            <person name="Haas B."/>
            <person name="Nusbaum C."/>
            <person name="Birren B."/>
        </authorList>
    </citation>
    <scope>NUCLEOTIDE SEQUENCE [LARGE SCALE GENOMIC DNA]</scope>
    <source>
        <strain evidence="2 3">JP610</strain>
    </source>
</reference>
<evidence type="ECO:0000313" key="2">
    <source>
        <dbReference type="EMBL" id="KNC69772.1"/>
    </source>
</evidence>
<sequence length="211" mass="23117">MTYYTTEFANGARYDLPPSAFDDPDVPKAFNKKFRKRLHKNKAEAGTILPSNKILLSDSSDDSDSDHRTETQRRPRAHNKRTYPVRRLKTVARSEQALHATPTMTTQVTHDGLKSAMSKLPTGSDSNVFVSGPTSTEKKTGTHDRRIERSTQAVANGPKSSMTSPPTGSPGASSTGGASKMEAQDLRTLLLARAGQRRKQLVKHTAQETVP</sequence>
<keyword evidence="3" id="KW-1185">Reference proteome</keyword>
<dbReference type="RefSeq" id="XP_014143674.1">
    <property type="nucleotide sequence ID" value="XM_014288199.1"/>
</dbReference>
<proteinExistence type="predicted"/>
<feature type="region of interest" description="Disordered" evidence="1">
    <location>
        <begin position="40"/>
        <end position="211"/>
    </location>
</feature>
<gene>
    <name evidence="2" type="ORF">SARC_17711</name>
</gene>
<dbReference type="Proteomes" id="UP000054560">
    <property type="component" value="Unassembled WGS sequence"/>
</dbReference>
<organism evidence="2 3">
    <name type="scientific">Sphaeroforma arctica JP610</name>
    <dbReference type="NCBI Taxonomy" id="667725"/>
    <lineage>
        <taxon>Eukaryota</taxon>
        <taxon>Ichthyosporea</taxon>
        <taxon>Ichthyophonida</taxon>
        <taxon>Sphaeroforma</taxon>
    </lineage>
</organism>
<feature type="compositionally biased region" description="Polar residues" evidence="1">
    <location>
        <begin position="121"/>
        <end position="135"/>
    </location>
</feature>
<feature type="compositionally biased region" description="Basic and acidic residues" evidence="1">
    <location>
        <begin position="136"/>
        <end position="149"/>
    </location>
</feature>
<feature type="non-terminal residue" evidence="2">
    <location>
        <position position="211"/>
    </location>
</feature>
<evidence type="ECO:0000313" key="3">
    <source>
        <dbReference type="Proteomes" id="UP000054560"/>
    </source>
</evidence>
<protein>
    <submittedName>
        <fullName evidence="2">Uncharacterized protein</fullName>
    </submittedName>
</protein>
<feature type="compositionally biased region" description="Basic residues" evidence="1">
    <location>
        <begin position="74"/>
        <end position="90"/>
    </location>
</feature>
<dbReference type="EMBL" id="KQ253383">
    <property type="protein sequence ID" value="KNC69772.1"/>
    <property type="molecule type" value="Genomic_DNA"/>
</dbReference>
<dbReference type="GeneID" id="25918215"/>
<dbReference type="AlphaFoldDB" id="A0A0L0EZA2"/>
<name>A0A0L0EZA2_9EUKA</name>